<dbReference type="Gene3D" id="1.25.40.10">
    <property type="entry name" value="Tetratricopeptide repeat domain"/>
    <property type="match status" value="2"/>
</dbReference>
<dbReference type="SUPFAM" id="SSF81901">
    <property type="entry name" value="HCP-like"/>
    <property type="match status" value="1"/>
</dbReference>
<gene>
    <name evidence="2" type="ORF">MNBD_GAMMA08-136</name>
</gene>
<organism evidence="2">
    <name type="scientific">hydrothermal vent metagenome</name>
    <dbReference type="NCBI Taxonomy" id="652676"/>
    <lineage>
        <taxon>unclassified sequences</taxon>
        <taxon>metagenomes</taxon>
        <taxon>ecological metagenomes</taxon>
    </lineage>
</organism>
<proteinExistence type="predicted"/>
<reference evidence="2" key="1">
    <citation type="submission" date="2018-06" db="EMBL/GenBank/DDBJ databases">
        <authorList>
            <person name="Zhirakovskaya E."/>
        </authorList>
    </citation>
    <scope>NUCLEOTIDE SEQUENCE</scope>
</reference>
<dbReference type="InterPro" id="IPR011990">
    <property type="entry name" value="TPR-like_helical_dom_sf"/>
</dbReference>
<feature type="region of interest" description="Disordered" evidence="1">
    <location>
        <begin position="177"/>
        <end position="284"/>
    </location>
</feature>
<feature type="compositionally biased region" description="Basic and acidic residues" evidence="1">
    <location>
        <begin position="223"/>
        <end position="284"/>
    </location>
</feature>
<dbReference type="InterPro" id="IPR050767">
    <property type="entry name" value="Sel1_AlgK"/>
</dbReference>
<dbReference type="InterPro" id="IPR006597">
    <property type="entry name" value="Sel1-like"/>
</dbReference>
<name>A0A3B0X3W3_9ZZZZ</name>
<evidence type="ECO:0000256" key="1">
    <source>
        <dbReference type="SAM" id="MobiDB-lite"/>
    </source>
</evidence>
<dbReference type="SMART" id="SM00671">
    <property type="entry name" value="SEL1"/>
    <property type="match status" value="2"/>
</dbReference>
<dbReference type="AlphaFoldDB" id="A0A3B0X3W3"/>
<dbReference type="PANTHER" id="PTHR11102">
    <property type="entry name" value="SEL-1-LIKE PROTEIN"/>
    <property type="match status" value="1"/>
</dbReference>
<evidence type="ECO:0000313" key="2">
    <source>
        <dbReference type="EMBL" id="VAW62451.1"/>
    </source>
</evidence>
<accession>A0A3B0X3W3</accession>
<dbReference type="PANTHER" id="PTHR11102:SF160">
    <property type="entry name" value="ERAD-ASSOCIATED E3 UBIQUITIN-PROTEIN LIGASE COMPONENT HRD3"/>
    <property type="match status" value="1"/>
</dbReference>
<protein>
    <submittedName>
        <fullName evidence="2">Uncharacterized protein</fullName>
    </submittedName>
</protein>
<sequence>MNLKLTQYLIGGILLCCMSSAPFSIANAYDFSSGVFDFQKKLAKKGDPQAQYKLANMYENGQGVKVDLNAAVEWYKKSAAQNYSAAKMRLTYVDIKTNGYQKTKHETWLKKLQSDAANNDGESLFLLATMHKTGSVVKKDLNKSASLFKRATNKNIPGAEAEYEAVNALLYDEKAETRKANQQKKTQADIAKKEKAKQDKLTLEKKRAAEKRKKSLAAQQAASRDRSNTEKKRKARERDIAAQKKRSAEESNRLKEEQRALHAEKKAAEEAQNKAKKEEKPLVDKSMCKGKKARFLTTCR</sequence>
<dbReference type="Pfam" id="PF08238">
    <property type="entry name" value="Sel1"/>
    <property type="match status" value="2"/>
</dbReference>
<dbReference type="EMBL" id="UOFH01000218">
    <property type="protein sequence ID" value="VAW62451.1"/>
    <property type="molecule type" value="Genomic_DNA"/>
</dbReference>
<feature type="compositionally biased region" description="Basic and acidic residues" evidence="1">
    <location>
        <begin position="186"/>
        <end position="207"/>
    </location>
</feature>